<dbReference type="AlphaFoldDB" id="A0A9P8GR10"/>
<proteinExistence type="predicted"/>
<dbReference type="Proteomes" id="UP000767238">
    <property type="component" value="Unassembled WGS sequence"/>
</dbReference>
<accession>A0A9P8GR10</accession>
<reference evidence="1" key="1">
    <citation type="journal article" date="2021" name="J Fungi (Basel)">
        <title>Virulence traits and population genomics of the black yeast Aureobasidium melanogenum.</title>
        <authorList>
            <person name="Cernosa A."/>
            <person name="Sun X."/>
            <person name="Gostincar C."/>
            <person name="Fang C."/>
            <person name="Gunde-Cimerman N."/>
            <person name="Song Z."/>
        </authorList>
    </citation>
    <scope>NUCLEOTIDE SEQUENCE</scope>
    <source>
        <strain evidence="1">EXF-8016</strain>
    </source>
</reference>
<reference evidence="1" key="2">
    <citation type="submission" date="2021-08" db="EMBL/GenBank/DDBJ databases">
        <authorList>
            <person name="Gostincar C."/>
            <person name="Sun X."/>
            <person name="Song Z."/>
            <person name="Gunde-Cimerman N."/>
        </authorList>
    </citation>
    <scope>NUCLEOTIDE SEQUENCE</scope>
    <source>
        <strain evidence="1">EXF-8016</strain>
    </source>
</reference>
<comment type="caution">
    <text evidence="1">The sequence shown here is derived from an EMBL/GenBank/DDBJ whole genome shotgun (WGS) entry which is preliminary data.</text>
</comment>
<protein>
    <submittedName>
        <fullName evidence="1">Uncharacterized protein</fullName>
    </submittedName>
</protein>
<evidence type="ECO:0000313" key="2">
    <source>
        <dbReference type="Proteomes" id="UP000767238"/>
    </source>
</evidence>
<dbReference type="EMBL" id="JAHFYH010000001">
    <property type="protein sequence ID" value="KAH0238048.1"/>
    <property type="molecule type" value="Genomic_DNA"/>
</dbReference>
<organism evidence="1 2">
    <name type="scientific">Aureobasidium melanogenum</name>
    <name type="common">Aureobasidium pullulans var. melanogenum</name>
    <dbReference type="NCBI Taxonomy" id="46634"/>
    <lineage>
        <taxon>Eukaryota</taxon>
        <taxon>Fungi</taxon>
        <taxon>Dikarya</taxon>
        <taxon>Ascomycota</taxon>
        <taxon>Pezizomycotina</taxon>
        <taxon>Dothideomycetes</taxon>
        <taxon>Dothideomycetidae</taxon>
        <taxon>Dothideales</taxon>
        <taxon>Saccotheciaceae</taxon>
        <taxon>Aureobasidium</taxon>
    </lineage>
</organism>
<name>A0A9P8GR10_AURME</name>
<sequence length="366" mass="41951">MLLVHDDHNRFPQSPGFTFAEVATGLMLLRARCGEHHASVFIPLCYTNIMPPCSSHSVILTRYHSTSYQLDRTWTSIHLRWHQLSTRHLWFAALPLLMHAQNNSAGIKGGTRGPPERTQMGLCQYLCLWRRPGSDYTERPLLPCKVVHLRWRLLRRILTDTLSLVSLRRQITHFLYDYVLHHLTSVQAFRVQYRNPFQEPEQAQADAKAGSSEHADLARATQKHWTDFIPKVEEQYIVYDQTVVWTLHGKITVETLEDSDMVLRTQRFKVLASMGAEASTFFQRANGSIVFTSRDMTLGLLTYILHASRRNIVAEVCRVDAAGKETHNYCHVDDKSSGVIIRRVLWIEVRSVKIKSSDVDGAEDGT</sequence>
<feature type="non-terminal residue" evidence="1">
    <location>
        <position position="366"/>
    </location>
</feature>
<evidence type="ECO:0000313" key="1">
    <source>
        <dbReference type="EMBL" id="KAH0238048.1"/>
    </source>
</evidence>
<gene>
    <name evidence="1" type="ORF">KCV03_g28</name>
</gene>